<evidence type="ECO:0000313" key="3">
    <source>
        <dbReference type="EnsemblMetazoa" id="ISCW010063-PA"/>
    </source>
</evidence>
<organism>
    <name type="scientific">Ixodes scapularis</name>
    <name type="common">Black-legged tick</name>
    <name type="synonym">Deer tick</name>
    <dbReference type="NCBI Taxonomy" id="6945"/>
    <lineage>
        <taxon>Eukaryota</taxon>
        <taxon>Metazoa</taxon>
        <taxon>Ecdysozoa</taxon>
        <taxon>Arthropoda</taxon>
        <taxon>Chelicerata</taxon>
        <taxon>Arachnida</taxon>
        <taxon>Acari</taxon>
        <taxon>Parasitiformes</taxon>
        <taxon>Ixodida</taxon>
        <taxon>Ixodoidea</taxon>
        <taxon>Ixodidae</taxon>
        <taxon>Ixodinae</taxon>
        <taxon>Ixodes</taxon>
    </lineage>
</organism>
<name>B7PYN6_IXOSC</name>
<dbReference type="InParanoid" id="B7PYN6"/>
<protein>
    <submittedName>
        <fullName evidence="2 3">Helicase, putative</fullName>
    </submittedName>
</protein>
<dbReference type="HOGENOM" id="CLU_2322923_0_0_1"/>
<reference evidence="3" key="2">
    <citation type="submission" date="2020-05" db="UniProtKB">
        <authorList>
            <consortium name="EnsemblMetazoa"/>
        </authorList>
    </citation>
    <scope>IDENTIFICATION</scope>
    <source>
        <strain evidence="3">wikel</strain>
    </source>
</reference>
<dbReference type="AlphaFoldDB" id="B7PYN6"/>
<keyword evidence="4" id="KW-1185">Reference proteome</keyword>
<reference evidence="2 4" key="1">
    <citation type="submission" date="2008-03" db="EMBL/GenBank/DDBJ databases">
        <title>Annotation of Ixodes scapularis.</title>
        <authorList>
            <consortium name="Ixodes scapularis Genome Project Consortium"/>
            <person name="Caler E."/>
            <person name="Hannick L.I."/>
            <person name="Bidwell S."/>
            <person name="Joardar V."/>
            <person name="Thiagarajan M."/>
            <person name="Amedeo P."/>
            <person name="Galinsky K.J."/>
            <person name="Schobel S."/>
            <person name="Inman J."/>
            <person name="Hostetler J."/>
            <person name="Miller J."/>
            <person name="Hammond M."/>
            <person name="Megy K."/>
            <person name="Lawson D."/>
            <person name="Kodira C."/>
            <person name="Sutton G."/>
            <person name="Meyer J."/>
            <person name="Hill C.A."/>
            <person name="Birren B."/>
            <person name="Nene V."/>
            <person name="Collins F."/>
            <person name="Alarcon-Chaidez F."/>
            <person name="Wikel S."/>
            <person name="Strausberg R."/>
        </authorList>
    </citation>
    <scope>NUCLEOTIDE SEQUENCE [LARGE SCALE GENOMIC DNA]</scope>
    <source>
        <strain evidence="4">Wikel</strain>
        <strain evidence="2">Wikel colony</strain>
    </source>
</reference>
<dbReference type="SMART" id="SM01142">
    <property type="entry name" value="DSHCT"/>
    <property type="match status" value="1"/>
</dbReference>
<keyword evidence="2" id="KW-0547">Nucleotide-binding</keyword>
<dbReference type="Pfam" id="PF08148">
    <property type="entry name" value="DSHCT"/>
    <property type="match status" value="1"/>
</dbReference>
<accession>B7PYN6</accession>
<evidence type="ECO:0000259" key="1">
    <source>
        <dbReference type="SMART" id="SM01142"/>
    </source>
</evidence>
<dbReference type="Proteomes" id="UP000001555">
    <property type="component" value="Unassembled WGS sequence"/>
</dbReference>
<feature type="domain" description="ATP-dependent RNA helicase Ski2/MTR4 C-terminal" evidence="1">
    <location>
        <begin position="1"/>
        <end position="80"/>
    </location>
</feature>
<proteinExistence type="predicted"/>
<gene>
    <name evidence="2" type="ORF">IscW_ISCW010063</name>
</gene>
<dbReference type="Gene3D" id="1.10.3380.30">
    <property type="match status" value="1"/>
</dbReference>
<keyword evidence="2" id="KW-0378">Hydrolase</keyword>
<dbReference type="EMBL" id="ABJB011050009">
    <property type="status" value="NOT_ANNOTATED_CDS"/>
    <property type="molecule type" value="Genomic_DNA"/>
</dbReference>
<keyword evidence="2" id="KW-0347">Helicase</keyword>
<dbReference type="VEuPathDB" id="VectorBase:ISCP_006676"/>
<sequence length="99" mass="11100">MARRIARVTKDAKLCVDEDRYIESFKPHLMDVIYSWSKGASFAQVCKMTDVFEGECRAARTPVGILSAKTTDASCGYRWILLEVGSTILYTTTIGGYYT</sequence>
<dbReference type="STRING" id="6945.B7PYN6"/>
<evidence type="ECO:0000313" key="4">
    <source>
        <dbReference type="Proteomes" id="UP000001555"/>
    </source>
</evidence>
<dbReference type="PaxDb" id="6945-B7PYN6"/>
<keyword evidence="2" id="KW-0067">ATP-binding</keyword>
<dbReference type="VEuPathDB" id="VectorBase:ISCW010063"/>
<dbReference type="EnsemblMetazoa" id="ISCW010063-RA">
    <property type="protein sequence ID" value="ISCW010063-PA"/>
    <property type="gene ID" value="ISCW010063"/>
</dbReference>
<dbReference type="EMBL" id="DS820843">
    <property type="protein sequence ID" value="EEC11708.1"/>
    <property type="molecule type" value="Genomic_DNA"/>
</dbReference>
<dbReference type="InterPro" id="IPR012961">
    <property type="entry name" value="Ski2/MTR4_C"/>
</dbReference>
<dbReference type="OrthoDB" id="64767at2759"/>
<dbReference type="VEuPathDB" id="VectorBase:ISCI010063"/>
<evidence type="ECO:0000313" key="2">
    <source>
        <dbReference type="EMBL" id="EEC11708.1"/>
    </source>
</evidence>
<dbReference type="GO" id="GO:0004386">
    <property type="term" value="F:helicase activity"/>
    <property type="evidence" value="ECO:0007669"/>
    <property type="project" value="UniProtKB-KW"/>
</dbReference>